<evidence type="ECO:0000313" key="2">
    <source>
        <dbReference type="EMBL" id="MCB4825250.1"/>
    </source>
</evidence>
<dbReference type="RefSeq" id="WP_226614022.1">
    <property type="nucleotide sequence ID" value="NZ_JAJAQI010000075.1"/>
</dbReference>
<protein>
    <recommendedName>
        <fullName evidence="1">SPW repeat-containing integral membrane domain-containing protein</fullName>
    </recommendedName>
</protein>
<reference evidence="2" key="1">
    <citation type="submission" date="2021-10" db="EMBL/GenBank/DDBJ databases">
        <title>Roseicella aerolatum sp. nov., isolated from aerosols of e-waste dismantling site.</title>
        <authorList>
            <person name="Qin T."/>
        </authorList>
    </citation>
    <scope>NUCLEOTIDE SEQUENCE</scope>
    <source>
        <strain evidence="2">GB24</strain>
    </source>
</reference>
<dbReference type="InterPro" id="IPR005530">
    <property type="entry name" value="SPW"/>
</dbReference>
<proteinExistence type="predicted"/>
<accession>A0A9X1LDG3</accession>
<dbReference type="EMBL" id="JAJAQI010000075">
    <property type="protein sequence ID" value="MCB4825250.1"/>
    <property type="molecule type" value="Genomic_DNA"/>
</dbReference>
<gene>
    <name evidence="2" type="ORF">LHA35_26380</name>
</gene>
<evidence type="ECO:0000313" key="3">
    <source>
        <dbReference type="Proteomes" id="UP001139311"/>
    </source>
</evidence>
<organism evidence="2 3">
    <name type="scientific">Roseicella aerolata</name>
    <dbReference type="NCBI Taxonomy" id="2883479"/>
    <lineage>
        <taxon>Bacteria</taxon>
        <taxon>Pseudomonadati</taxon>
        <taxon>Pseudomonadota</taxon>
        <taxon>Alphaproteobacteria</taxon>
        <taxon>Acetobacterales</taxon>
        <taxon>Roseomonadaceae</taxon>
        <taxon>Roseicella</taxon>
    </lineage>
</organism>
<dbReference type="AlphaFoldDB" id="A0A9X1LDG3"/>
<dbReference type="Pfam" id="PF03779">
    <property type="entry name" value="SPW"/>
    <property type="match status" value="1"/>
</dbReference>
<comment type="caution">
    <text evidence="2">The sequence shown here is derived from an EMBL/GenBank/DDBJ whole genome shotgun (WGS) entry which is preliminary data.</text>
</comment>
<feature type="domain" description="SPW repeat-containing integral membrane" evidence="1">
    <location>
        <begin position="9"/>
        <end position="108"/>
    </location>
</feature>
<name>A0A9X1LDG3_9PROT</name>
<keyword evidence="3" id="KW-1185">Reference proteome</keyword>
<sequence length="132" mass="14077">MRVISTRLHGAVDYLWGAALLLAPHWLRLPPGTPEARAAQAAGAGAIAYAALTDYELGLVPALTMRQHLALDIAGGAALAASPWLLGFARRRRSPHLAFGLFAVAAGLLTRTRPVYGALRRLPAGPRRRALR</sequence>
<evidence type="ECO:0000259" key="1">
    <source>
        <dbReference type="Pfam" id="PF03779"/>
    </source>
</evidence>
<dbReference type="Proteomes" id="UP001139311">
    <property type="component" value="Unassembled WGS sequence"/>
</dbReference>